<accession>A0AAD6NIX4</accession>
<dbReference type="InterPro" id="IPR004895">
    <property type="entry name" value="Prenylated_rab_accept_PRA1"/>
</dbReference>
<evidence type="ECO:0000256" key="3">
    <source>
        <dbReference type="ARBA" id="ARBA00022989"/>
    </source>
</evidence>
<keyword evidence="4 5" id="KW-0472">Membrane</keyword>
<organism evidence="6 7">
    <name type="scientific">Drechslerella dactyloides</name>
    <name type="common">Nematode-trapping fungus</name>
    <name type="synonym">Arthrobotrys dactyloides</name>
    <dbReference type="NCBI Taxonomy" id="74499"/>
    <lineage>
        <taxon>Eukaryota</taxon>
        <taxon>Fungi</taxon>
        <taxon>Dikarya</taxon>
        <taxon>Ascomycota</taxon>
        <taxon>Pezizomycotina</taxon>
        <taxon>Orbiliomycetes</taxon>
        <taxon>Orbiliales</taxon>
        <taxon>Orbiliaceae</taxon>
        <taxon>Drechslerella</taxon>
    </lineage>
</organism>
<feature type="transmembrane region" description="Helical" evidence="5">
    <location>
        <begin position="199"/>
        <end position="232"/>
    </location>
</feature>
<comment type="caution">
    <text evidence="6">The sequence shown here is derived from an EMBL/GenBank/DDBJ whole genome shotgun (WGS) entry which is preliminary data.</text>
</comment>
<dbReference type="AlphaFoldDB" id="A0AAD6NIX4"/>
<evidence type="ECO:0000256" key="2">
    <source>
        <dbReference type="ARBA" id="ARBA00022692"/>
    </source>
</evidence>
<dbReference type="Pfam" id="PF03208">
    <property type="entry name" value="PRA1"/>
    <property type="match status" value="1"/>
</dbReference>
<dbReference type="EMBL" id="JAQGDS010000006">
    <property type="protein sequence ID" value="KAJ6260004.1"/>
    <property type="molecule type" value="Genomic_DNA"/>
</dbReference>
<evidence type="ECO:0008006" key="8">
    <source>
        <dbReference type="Google" id="ProtNLM"/>
    </source>
</evidence>
<reference evidence="6" key="1">
    <citation type="submission" date="2023-01" db="EMBL/GenBank/DDBJ databases">
        <title>The chitinases involved in constricting ring structure development in the nematode-trapping fungus Drechslerella dactyloides.</title>
        <authorList>
            <person name="Wang R."/>
            <person name="Zhang L."/>
            <person name="Tang P."/>
            <person name="Li S."/>
            <person name="Liang L."/>
        </authorList>
    </citation>
    <scope>NUCLEOTIDE SEQUENCE</scope>
    <source>
        <strain evidence="6">YMF1.00031</strain>
    </source>
</reference>
<gene>
    <name evidence="6" type="ORF">Dda_5649</name>
</gene>
<keyword evidence="2 5" id="KW-0812">Transmembrane</keyword>
<dbReference type="GO" id="GO:0005794">
    <property type="term" value="C:Golgi apparatus"/>
    <property type="evidence" value="ECO:0007669"/>
    <property type="project" value="TreeGrafter"/>
</dbReference>
<evidence type="ECO:0000256" key="5">
    <source>
        <dbReference type="SAM" id="Phobius"/>
    </source>
</evidence>
<protein>
    <recommendedName>
        <fullName evidence="8">PRA1 family protein</fullName>
    </recommendedName>
</protein>
<evidence type="ECO:0000256" key="1">
    <source>
        <dbReference type="ARBA" id="ARBA00004141"/>
    </source>
</evidence>
<evidence type="ECO:0000313" key="7">
    <source>
        <dbReference type="Proteomes" id="UP001221413"/>
    </source>
</evidence>
<dbReference type="PANTHER" id="PTHR19317:SF0">
    <property type="entry name" value="PRENYLATED RAB ACCEPTOR PROTEIN 1"/>
    <property type="match status" value="1"/>
</dbReference>
<proteinExistence type="predicted"/>
<dbReference type="Proteomes" id="UP001221413">
    <property type="component" value="Unassembled WGS sequence"/>
</dbReference>
<keyword evidence="7" id="KW-1185">Reference proteome</keyword>
<keyword evidence="3 5" id="KW-1133">Transmembrane helix</keyword>
<sequence>MNGTRVVETAAAVRYRWAESSAGSAAVCVAQGPRNKQPAAEKSRCTWAAEIAEVLGQPAPPGRIPFHSTIIIKPPRTSFYISIQRPPGEHQRHRTRSARRRYPSQLIRTHADDDQPRVYQLLVTTSHHSDLPLKTIFHPASISENRITFLHDNTSLSSRYNTLRPISEFFDFRRISKPANFGEAQSRITYNLGHFSSNYSLVFVILAIYCIINNPPLLALIFIVIGGVYGIGKLEGRDLQIGTFRATVNQLWGALAVVGFILAIWSGPLGIMFNLIGASAITILGHAVFLERPIENEFAEETV</sequence>
<evidence type="ECO:0000313" key="6">
    <source>
        <dbReference type="EMBL" id="KAJ6260004.1"/>
    </source>
</evidence>
<feature type="transmembrane region" description="Helical" evidence="5">
    <location>
        <begin position="244"/>
        <end position="265"/>
    </location>
</feature>
<evidence type="ECO:0000256" key="4">
    <source>
        <dbReference type="ARBA" id="ARBA00023136"/>
    </source>
</evidence>
<name>A0AAD6NIX4_DREDA</name>
<dbReference type="GO" id="GO:0016020">
    <property type="term" value="C:membrane"/>
    <property type="evidence" value="ECO:0007669"/>
    <property type="project" value="UniProtKB-SubCell"/>
</dbReference>
<comment type="subcellular location">
    <subcellularLocation>
        <location evidence="1">Membrane</location>
        <topology evidence="1">Multi-pass membrane protein</topology>
    </subcellularLocation>
</comment>
<dbReference type="PANTHER" id="PTHR19317">
    <property type="entry name" value="PRENYLATED RAB ACCEPTOR 1-RELATED"/>
    <property type="match status" value="1"/>
</dbReference>